<organism evidence="2 3">
    <name type="scientific">Potamilus streckersoni</name>
    <dbReference type="NCBI Taxonomy" id="2493646"/>
    <lineage>
        <taxon>Eukaryota</taxon>
        <taxon>Metazoa</taxon>
        <taxon>Spiralia</taxon>
        <taxon>Lophotrochozoa</taxon>
        <taxon>Mollusca</taxon>
        <taxon>Bivalvia</taxon>
        <taxon>Autobranchia</taxon>
        <taxon>Heteroconchia</taxon>
        <taxon>Palaeoheterodonta</taxon>
        <taxon>Unionida</taxon>
        <taxon>Unionoidea</taxon>
        <taxon>Unionidae</taxon>
        <taxon>Ambleminae</taxon>
        <taxon>Lampsilini</taxon>
        <taxon>Potamilus</taxon>
    </lineage>
</organism>
<dbReference type="Proteomes" id="UP001195483">
    <property type="component" value="Unassembled WGS sequence"/>
</dbReference>
<name>A0AAE0TCG7_9BIVA</name>
<evidence type="ECO:0000313" key="2">
    <source>
        <dbReference type="EMBL" id="KAK3607706.1"/>
    </source>
</evidence>
<accession>A0AAE0TCG7</accession>
<proteinExistence type="predicted"/>
<keyword evidence="1" id="KW-0732">Signal</keyword>
<reference evidence="2" key="1">
    <citation type="journal article" date="2021" name="Genome Biol. Evol.">
        <title>A High-Quality Reference Genome for a Parasitic Bivalve with Doubly Uniparental Inheritance (Bivalvia: Unionida).</title>
        <authorList>
            <person name="Smith C.H."/>
        </authorList>
    </citation>
    <scope>NUCLEOTIDE SEQUENCE</scope>
    <source>
        <strain evidence="2">CHS0354</strain>
    </source>
</reference>
<feature type="chain" id="PRO_5042128512" description="NTR domain-containing protein" evidence="1">
    <location>
        <begin position="21"/>
        <end position="150"/>
    </location>
</feature>
<protein>
    <recommendedName>
        <fullName evidence="4">NTR domain-containing protein</fullName>
    </recommendedName>
</protein>
<gene>
    <name evidence="2" type="ORF">CHS0354_016730</name>
</gene>
<reference evidence="2" key="3">
    <citation type="submission" date="2023-05" db="EMBL/GenBank/DDBJ databases">
        <authorList>
            <person name="Smith C.H."/>
        </authorList>
    </citation>
    <scope>NUCLEOTIDE SEQUENCE</scope>
    <source>
        <strain evidence="2">CHS0354</strain>
        <tissue evidence="2">Mantle</tissue>
    </source>
</reference>
<dbReference type="AlphaFoldDB" id="A0AAE0TCG7"/>
<feature type="signal peptide" evidence="1">
    <location>
        <begin position="1"/>
        <end position="20"/>
    </location>
</feature>
<evidence type="ECO:0000313" key="3">
    <source>
        <dbReference type="Proteomes" id="UP001195483"/>
    </source>
</evidence>
<evidence type="ECO:0008006" key="4">
    <source>
        <dbReference type="Google" id="ProtNLM"/>
    </source>
</evidence>
<sequence length="150" mass="16509">MEKPAIFLLSLFVLLVVKHGTSVTSCECEGDYSFCAAGITVVQVKVLGSSLVNSKQVYQLQLIRLVRKGSNQLNLKNNIFQMSYPQQGACDTAVKSKTGKEAIFAGHVDTHGQFAKLVCYKTLRSRGEDNYEVLDTYESIEAYCNAISKG</sequence>
<dbReference type="EMBL" id="JAEAOA010001030">
    <property type="protein sequence ID" value="KAK3607706.1"/>
    <property type="molecule type" value="Genomic_DNA"/>
</dbReference>
<reference evidence="2" key="2">
    <citation type="journal article" date="2021" name="Genome Biol. Evol.">
        <title>Developing a high-quality reference genome for a parasitic bivalve with doubly uniparental inheritance (Bivalvia: Unionida).</title>
        <authorList>
            <person name="Smith C.H."/>
        </authorList>
    </citation>
    <scope>NUCLEOTIDE SEQUENCE</scope>
    <source>
        <strain evidence="2">CHS0354</strain>
        <tissue evidence="2">Mantle</tissue>
    </source>
</reference>
<evidence type="ECO:0000256" key="1">
    <source>
        <dbReference type="SAM" id="SignalP"/>
    </source>
</evidence>
<keyword evidence="3" id="KW-1185">Reference proteome</keyword>
<comment type="caution">
    <text evidence="2">The sequence shown here is derived from an EMBL/GenBank/DDBJ whole genome shotgun (WGS) entry which is preliminary data.</text>
</comment>